<evidence type="ECO:0000313" key="8">
    <source>
        <dbReference type="EMBL" id="KZM83298.1"/>
    </source>
</evidence>
<evidence type="ECO:0000256" key="6">
    <source>
        <dbReference type="PROSITE-ProRule" id="PRU00104"/>
    </source>
</evidence>
<dbReference type="SMART" id="SM00119">
    <property type="entry name" value="HECTc"/>
    <property type="match status" value="1"/>
</dbReference>
<comment type="caution">
    <text evidence="8">The sequence shown here is derived from an EMBL/GenBank/DDBJ whole genome shotgun (WGS) entry which is preliminary data.</text>
</comment>
<keyword evidence="4" id="KW-0808">Transferase</keyword>
<dbReference type="AlphaFoldDB" id="A0A175YJH7"/>
<sequence>MDPEEVDEDSLSLTFSVETDKLGCRNVVELYPDGENIAVNSTNRENYVARLVQYHFVDSIKDQVAQFAQGFNDIISSGRLRKSFFQFLELEDFDRLLYGSEKALSVEDWKSHTDYDGYEETDRQISWFWETVASMSAGQRKALLFFWTSLKNLPVEGFGGLTSRLYIYKVSESCNRLPTSQTCFYQLSFPPYQSLKVMQDRLSLITQDHVGCSFGTF</sequence>
<dbReference type="GO" id="GO:0000209">
    <property type="term" value="P:protein polyubiquitination"/>
    <property type="evidence" value="ECO:0007669"/>
    <property type="project" value="TreeGrafter"/>
</dbReference>
<dbReference type="InterPro" id="IPR000569">
    <property type="entry name" value="HECT_dom"/>
</dbReference>
<dbReference type="EC" id="2.3.2.26" evidence="3"/>
<dbReference type="InterPro" id="IPR035983">
    <property type="entry name" value="Hect_E3_ubiquitin_ligase"/>
</dbReference>
<dbReference type="Gene3D" id="3.30.2160.10">
    <property type="entry name" value="Hect, E3 ligase catalytic domain"/>
    <property type="match status" value="1"/>
</dbReference>
<evidence type="ECO:0000256" key="3">
    <source>
        <dbReference type="ARBA" id="ARBA00012485"/>
    </source>
</evidence>
<evidence type="ECO:0000256" key="1">
    <source>
        <dbReference type="ARBA" id="ARBA00000885"/>
    </source>
</evidence>
<dbReference type="Pfam" id="PF00632">
    <property type="entry name" value="HECT"/>
    <property type="match status" value="1"/>
</dbReference>
<keyword evidence="5 6" id="KW-0833">Ubl conjugation pathway</keyword>
<protein>
    <recommendedName>
        <fullName evidence="3">HECT-type E3 ubiquitin transferase</fullName>
        <ecNumber evidence="3">2.3.2.26</ecNumber>
    </recommendedName>
</protein>
<comment type="catalytic activity">
    <reaction evidence="1">
        <text>S-ubiquitinyl-[E2 ubiquitin-conjugating enzyme]-L-cysteine + [acceptor protein]-L-lysine = [E2 ubiquitin-conjugating enzyme]-L-cysteine + N(6)-ubiquitinyl-[acceptor protein]-L-lysine.</text>
        <dbReference type="EC" id="2.3.2.26"/>
    </reaction>
</comment>
<evidence type="ECO:0000256" key="4">
    <source>
        <dbReference type="ARBA" id="ARBA00022679"/>
    </source>
</evidence>
<dbReference type="PROSITE" id="PS50237">
    <property type="entry name" value="HECT"/>
    <property type="match status" value="1"/>
</dbReference>
<dbReference type="PANTHER" id="PTHR11254">
    <property type="entry name" value="HECT DOMAIN UBIQUITIN-PROTEIN LIGASE"/>
    <property type="match status" value="1"/>
</dbReference>
<reference evidence="8" key="1">
    <citation type="journal article" date="2016" name="Nat. Genet.">
        <title>A high-quality carrot genome assembly provides new insights into carotenoid accumulation and asterid genome evolution.</title>
        <authorList>
            <person name="Iorizzo M."/>
            <person name="Ellison S."/>
            <person name="Senalik D."/>
            <person name="Zeng P."/>
            <person name="Satapoomin P."/>
            <person name="Huang J."/>
            <person name="Bowman M."/>
            <person name="Iovene M."/>
            <person name="Sanseverino W."/>
            <person name="Cavagnaro P."/>
            <person name="Yildiz M."/>
            <person name="Macko-Podgorni A."/>
            <person name="Moranska E."/>
            <person name="Grzebelus E."/>
            <person name="Grzebelus D."/>
            <person name="Ashrafi H."/>
            <person name="Zheng Z."/>
            <person name="Cheng S."/>
            <person name="Spooner D."/>
            <person name="Van Deynze A."/>
            <person name="Simon P."/>
        </authorList>
    </citation>
    <scope>NUCLEOTIDE SEQUENCE [LARGE SCALE GENOMIC DNA]</scope>
    <source>
        <tissue evidence="8">Leaf</tissue>
    </source>
</reference>
<dbReference type="Gramene" id="KZM83298">
    <property type="protein sequence ID" value="KZM83298"/>
    <property type="gene ID" value="DCAR_030867"/>
</dbReference>
<proteinExistence type="predicted"/>
<feature type="active site" description="Glycyl thioester intermediate" evidence="6">
    <location>
        <position position="183"/>
    </location>
</feature>
<dbReference type="PANTHER" id="PTHR11254:SF424">
    <property type="entry name" value="E3 UBIQUITIN-PROTEIN LIGASE UPL5"/>
    <property type="match status" value="1"/>
</dbReference>
<evidence type="ECO:0000256" key="5">
    <source>
        <dbReference type="ARBA" id="ARBA00022786"/>
    </source>
</evidence>
<dbReference type="Gene3D" id="3.90.1750.10">
    <property type="entry name" value="Hect, E3 ligase catalytic domains"/>
    <property type="match status" value="1"/>
</dbReference>
<comment type="pathway">
    <text evidence="2">Protein modification; protein ubiquitination.</text>
</comment>
<dbReference type="FunFam" id="3.30.2410.10:FF:000020">
    <property type="entry name" value="E3 ubiquitin-protein ligase UPL5"/>
    <property type="match status" value="1"/>
</dbReference>
<dbReference type="GO" id="GO:0061630">
    <property type="term" value="F:ubiquitin protein ligase activity"/>
    <property type="evidence" value="ECO:0007669"/>
    <property type="project" value="UniProtKB-EC"/>
</dbReference>
<dbReference type="InterPro" id="IPR050409">
    <property type="entry name" value="E3_ubiq-protein_ligase"/>
</dbReference>
<dbReference type="EMBL" id="LNRQ01000009">
    <property type="protein sequence ID" value="KZM83298.1"/>
    <property type="molecule type" value="Genomic_DNA"/>
</dbReference>
<gene>
    <name evidence="8" type="ORF">DCAR_030867</name>
</gene>
<accession>A0A175YJH7</accession>
<evidence type="ECO:0000259" key="7">
    <source>
        <dbReference type="PROSITE" id="PS50237"/>
    </source>
</evidence>
<organism evidence="8">
    <name type="scientific">Daucus carota subsp. sativus</name>
    <name type="common">Carrot</name>
    <dbReference type="NCBI Taxonomy" id="79200"/>
    <lineage>
        <taxon>Eukaryota</taxon>
        <taxon>Viridiplantae</taxon>
        <taxon>Streptophyta</taxon>
        <taxon>Embryophyta</taxon>
        <taxon>Tracheophyta</taxon>
        <taxon>Spermatophyta</taxon>
        <taxon>Magnoliopsida</taxon>
        <taxon>eudicotyledons</taxon>
        <taxon>Gunneridae</taxon>
        <taxon>Pentapetalae</taxon>
        <taxon>asterids</taxon>
        <taxon>campanulids</taxon>
        <taxon>Apiales</taxon>
        <taxon>Apiaceae</taxon>
        <taxon>Apioideae</taxon>
        <taxon>Scandiceae</taxon>
        <taxon>Daucinae</taxon>
        <taxon>Daucus</taxon>
        <taxon>Daucus sect. Daucus</taxon>
    </lineage>
</organism>
<dbReference type="SUPFAM" id="SSF56204">
    <property type="entry name" value="Hect, E3 ligase catalytic domain"/>
    <property type="match status" value="1"/>
</dbReference>
<name>A0A175YJH7_DAUCS</name>
<evidence type="ECO:0000256" key="2">
    <source>
        <dbReference type="ARBA" id="ARBA00004906"/>
    </source>
</evidence>
<dbReference type="GO" id="GO:0005737">
    <property type="term" value="C:cytoplasm"/>
    <property type="evidence" value="ECO:0007669"/>
    <property type="project" value="TreeGrafter"/>
</dbReference>
<feature type="domain" description="HECT" evidence="7">
    <location>
        <begin position="1"/>
        <end position="217"/>
    </location>
</feature>
<dbReference type="Gene3D" id="3.30.2410.10">
    <property type="entry name" value="Hect, E3 ligase catalytic domain"/>
    <property type="match status" value="1"/>
</dbReference>
<dbReference type="OMA" id="WEANSIY"/>
<dbReference type="STRING" id="79200.A0A175YJH7"/>
<dbReference type="GO" id="GO:0006511">
    <property type="term" value="P:ubiquitin-dependent protein catabolic process"/>
    <property type="evidence" value="ECO:0007669"/>
    <property type="project" value="TreeGrafter"/>
</dbReference>